<feature type="domain" description="SusD-like N-terminal" evidence="7">
    <location>
        <begin position="99"/>
        <end position="231"/>
    </location>
</feature>
<name>A0A8J2XTU8_9BACT</name>
<dbReference type="RefSeq" id="WP_188932489.1">
    <property type="nucleotide sequence ID" value="NZ_BMJC01000003.1"/>
</dbReference>
<evidence type="ECO:0000256" key="2">
    <source>
        <dbReference type="ARBA" id="ARBA00006275"/>
    </source>
</evidence>
<keyword evidence="5" id="KW-0998">Cell outer membrane</keyword>
<dbReference type="InterPro" id="IPR033985">
    <property type="entry name" value="SusD-like_N"/>
</dbReference>
<evidence type="ECO:0000313" key="9">
    <source>
        <dbReference type="Proteomes" id="UP000607559"/>
    </source>
</evidence>
<gene>
    <name evidence="8" type="ORF">GCM10011511_27070</name>
</gene>
<comment type="similarity">
    <text evidence="2">Belongs to the SusD family.</text>
</comment>
<dbReference type="CDD" id="cd08977">
    <property type="entry name" value="SusD"/>
    <property type="match status" value="1"/>
</dbReference>
<sequence>MQFYHRYIKRFLTLGIIGTAAMTSCKKDLNYTPEVFVAQPQVFKDQAGATAAVTGIYTQLQTLKRSDYALIGVVGTDEARCTYQSRGYGDYWANVFGLDVYDIKFNSQNYQLSGFWTDCYLGIANANAAIAGIPNASIADPTVKSRLLGESKFMRGLFYFYLVQLYGDIPLRIETTPYSAGVKRSPANEVYNLIVSDLKFAVANLWVKSKNPDVGRASVEAAKGLLGKVYLTMGDYSDAKTIFEDLINNNGLTLLPDYSQLFDGQHENNAESLFEIQYSLDANNTQGLQNLFGSYAGPGIPYETFNTHTPGYGGSVVITTAYYADTLFDQTNDKRYKASLWPHRYDGSGNTMDWWVDPGLPTFRKYDISTTDIDIYNSGKNLYYLRASDVYLMYAEVLNELGQTSQALTPLNKVRNRAGLQNLEIAWGRTPTQGELRTELLEERSRELGGEGWRWFDLKRTGTLVARVLQHDNPRPYYVARNGSGDAHPAQNISAINNLYPIPLSELQTNAALTLTDQNPGY</sequence>
<dbReference type="Gene3D" id="1.25.40.390">
    <property type="match status" value="1"/>
</dbReference>
<comment type="subcellular location">
    <subcellularLocation>
        <location evidence="1">Cell outer membrane</location>
    </subcellularLocation>
</comment>
<dbReference type="EMBL" id="BMJC01000003">
    <property type="protein sequence ID" value="GGB02397.1"/>
    <property type="molecule type" value="Genomic_DNA"/>
</dbReference>
<dbReference type="InterPro" id="IPR011990">
    <property type="entry name" value="TPR-like_helical_dom_sf"/>
</dbReference>
<dbReference type="GO" id="GO:0009279">
    <property type="term" value="C:cell outer membrane"/>
    <property type="evidence" value="ECO:0007669"/>
    <property type="project" value="UniProtKB-SubCell"/>
</dbReference>
<dbReference type="InterPro" id="IPR012944">
    <property type="entry name" value="SusD_RagB_dom"/>
</dbReference>
<dbReference type="Proteomes" id="UP000607559">
    <property type="component" value="Unassembled WGS sequence"/>
</dbReference>
<reference evidence="8" key="2">
    <citation type="submission" date="2020-09" db="EMBL/GenBank/DDBJ databases">
        <authorList>
            <person name="Sun Q."/>
            <person name="Zhou Y."/>
        </authorList>
    </citation>
    <scope>NUCLEOTIDE SEQUENCE</scope>
    <source>
        <strain evidence="8">CGMCC 1.15448</strain>
    </source>
</reference>
<protein>
    <submittedName>
        <fullName evidence="8">Membrane protein</fullName>
    </submittedName>
</protein>
<accession>A0A8J2XTU8</accession>
<evidence type="ECO:0000259" key="6">
    <source>
        <dbReference type="Pfam" id="PF07980"/>
    </source>
</evidence>
<comment type="caution">
    <text evidence="8">The sequence shown here is derived from an EMBL/GenBank/DDBJ whole genome shotgun (WGS) entry which is preliminary data.</text>
</comment>
<dbReference type="Pfam" id="PF07980">
    <property type="entry name" value="SusD_RagB"/>
    <property type="match status" value="1"/>
</dbReference>
<dbReference type="AlphaFoldDB" id="A0A8J2XTU8"/>
<evidence type="ECO:0000256" key="5">
    <source>
        <dbReference type="ARBA" id="ARBA00023237"/>
    </source>
</evidence>
<evidence type="ECO:0000256" key="1">
    <source>
        <dbReference type="ARBA" id="ARBA00004442"/>
    </source>
</evidence>
<keyword evidence="3" id="KW-0732">Signal</keyword>
<dbReference type="Pfam" id="PF14322">
    <property type="entry name" value="SusD-like_3"/>
    <property type="match status" value="1"/>
</dbReference>
<evidence type="ECO:0000256" key="4">
    <source>
        <dbReference type="ARBA" id="ARBA00023136"/>
    </source>
</evidence>
<reference evidence="8" key="1">
    <citation type="journal article" date="2014" name="Int. J. Syst. Evol. Microbiol.">
        <title>Complete genome sequence of Corynebacterium casei LMG S-19264T (=DSM 44701T), isolated from a smear-ripened cheese.</title>
        <authorList>
            <consortium name="US DOE Joint Genome Institute (JGI-PGF)"/>
            <person name="Walter F."/>
            <person name="Albersmeier A."/>
            <person name="Kalinowski J."/>
            <person name="Ruckert C."/>
        </authorList>
    </citation>
    <scope>NUCLEOTIDE SEQUENCE</scope>
    <source>
        <strain evidence="8">CGMCC 1.15448</strain>
    </source>
</reference>
<dbReference type="SUPFAM" id="SSF48452">
    <property type="entry name" value="TPR-like"/>
    <property type="match status" value="1"/>
</dbReference>
<organism evidence="8 9">
    <name type="scientific">Puia dinghuensis</name>
    <dbReference type="NCBI Taxonomy" id="1792502"/>
    <lineage>
        <taxon>Bacteria</taxon>
        <taxon>Pseudomonadati</taxon>
        <taxon>Bacteroidota</taxon>
        <taxon>Chitinophagia</taxon>
        <taxon>Chitinophagales</taxon>
        <taxon>Chitinophagaceae</taxon>
        <taxon>Puia</taxon>
    </lineage>
</organism>
<evidence type="ECO:0000313" key="8">
    <source>
        <dbReference type="EMBL" id="GGB02397.1"/>
    </source>
</evidence>
<proteinExistence type="inferred from homology"/>
<evidence type="ECO:0000256" key="3">
    <source>
        <dbReference type="ARBA" id="ARBA00022729"/>
    </source>
</evidence>
<feature type="domain" description="RagB/SusD" evidence="6">
    <location>
        <begin position="363"/>
        <end position="522"/>
    </location>
</feature>
<evidence type="ECO:0000259" key="7">
    <source>
        <dbReference type="Pfam" id="PF14322"/>
    </source>
</evidence>
<dbReference type="PROSITE" id="PS51257">
    <property type="entry name" value="PROKAR_LIPOPROTEIN"/>
    <property type="match status" value="1"/>
</dbReference>
<keyword evidence="4" id="KW-0472">Membrane</keyword>
<keyword evidence="9" id="KW-1185">Reference proteome</keyword>